<organism evidence="1 2">
    <name type="scientific">Corynebacterium meridianum</name>
    <dbReference type="NCBI Taxonomy" id="2765363"/>
    <lineage>
        <taxon>Bacteria</taxon>
        <taxon>Bacillati</taxon>
        <taxon>Actinomycetota</taxon>
        <taxon>Actinomycetes</taxon>
        <taxon>Mycobacteriales</taxon>
        <taxon>Corynebacteriaceae</taxon>
        <taxon>Corynebacterium</taxon>
    </lineage>
</organism>
<keyword evidence="2" id="KW-1185">Reference proteome</keyword>
<dbReference type="Proteomes" id="UP000645966">
    <property type="component" value="Unassembled WGS sequence"/>
</dbReference>
<comment type="caution">
    <text evidence="1">The sequence shown here is derived from an EMBL/GenBank/DDBJ whole genome shotgun (WGS) entry which is preliminary data.</text>
</comment>
<evidence type="ECO:0000313" key="1">
    <source>
        <dbReference type="EMBL" id="MBI8988522.1"/>
    </source>
</evidence>
<dbReference type="AlphaFoldDB" id="A0A934M6J1"/>
<proteinExistence type="predicted"/>
<dbReference type="EMBL" id="JAEIOS010000009">
    <property type="protein sequence ID" value="MBI8988522.1"/>
    <property type="molecule type" value="Genomic_DNA"/>
</dbReference>
<reference evidence="1" key="1">
    <citation type="submission" date="2020-12" db="EMBL/GenBank/DDBJ databases">
        <title>Genome public.</title>
        <authorList>
            <person name="Sun Q."/>
        </authorList>
    </citation>
    <scope>NUCLEOTIDE SEQUENCE</scope>
    <source>
        <strain evidence="1">CCM 8863</strain>
    </source>
</reference>
<protein>
    <submittedName>
        <fullName evidence="1">Uncharacterized protein</fullName>
    </submittedName>
</protein>
<dbReference type="RefSeq" id="WP_198737556.1">
    <property type="nucleotide sequence ID" value="NZ_JAEIOS010000009.1"/>
</dbReference>
<accession>A0A934M6J1</accession>
<name>A0A934M6J1_9CORY</name>
<sequence>MRLSGAPLIVECERGEGTGGDRKTRLAEVDLSGSAEAGVARYNGLAADEVVETACAALEEIRRRDRPIVAAELAGQWQPQLASMRPGTGGHDCDSILRAHLKFRDPYPTSRLVWSGDWRNYDRKDWWVTLSGIGFPTAEGALQWCRNEGFGHDDCYDRLVSNDVGPEGTTRYQ</sequence>
<gene>
    <name evidence="1" type="ORF">JDV75_01905</name>
</gene>
<evidence type="ECO:0000313" key="2">
    <source>
        <dbReference type="Proteomes" id="UP000645966"/>
    </source>
</evidence>